<keyword evidence="1" id="KW-0812">Transmembrane</keyword>
<dbReference type="SUPFAM" id="SSF55073">
    <property type="entry name" value="Nucleotide cyclase"/>
    <property type="match status" value="1"/>
</dbReference>
<dbReference type="InterPro" id="IPR000014">
    <property type="entry name" value="PAS"/>
</dbReference>
<dbReference type="Gene3D" id="3.30.70.270">
    <property type="match status" value="1"/>
</dbReference>
<evidence type="ECO:0000259" key="3">
    <source>
        <dbReference type="PROSITE" id="PS50883"/>
    </source>
</evidence>
<dbReference type="InterPro" id="IPR043128">
    <property type="entry name" value="Rev_trsase/Diguanyl_cyclase"/>
</dbReference>
<dbReference type="PROSITE" id="PS50883">
    <property type="entry name" value="EAL"/>
    <property type="match status" value="1"/>
</dbReference>
<proteinExistence type="predicted"/>
<evidence type="ECO:0000259" key="2">
    <source>
        <dbReference type="PROSITE" id="PS50112"/>
    </source>
</evidence>
<reference evidence="5" key="1">
    <citation type="submission" date="2018-06" db="EMBL/GenBank/DDBJ databases">
        <authorList>
            <person name="Zhirakovskaya E."/>
        </authorList>
    </citation>
    <scope>NUCLEOTIDE SEQUENCE</scope>
</reference>
<dbReference type="SMART" id="SM00267">
    <property type="entry name" value="GGDEF"/>
    <property type="match status" value="1"/>
</dbReference>
<dbReference type="SMART" id="SM01080">
    <property type="entry name" value="CHASE2"/>
    <property type="match status" value="1"/>
</dbReference>
<dbReference type="CDD" id="cd00130">
    <property type="entry name" value="PAS"/>
    <property type="match status" value="1"/>
</dbReference>
<protein>
    <submittedName>
        <fullName evidence="5">Diguanylate cyclase/phosphodiesterase (GGDEF &amp; EAL domains) with PAS/PAC sensor(S)</fullName>
    </submittedName>
</protein>
<dbReference type="CDD" id="cd01949">
    <property type="entry name" value="GGDEF"/>
    <property type="match status" value="1"/>
</dbReference>
<feature type="domain" description="PAS" evidence="2">
    <location>
        <begin position="387"/>
        <end position="460"/>
    </location>
</feature>
<dbReference type="AlphaFoldDB" id="A0A3B1CSH8"/>
<keyword evidence="1" id="KW-0472">Membrane</keyword>
<dbReference type="InterPro" id="IPR052155">
    <property type="entry name" value="Biofilm_reg_signaling"/>
</dbReference>
<dbReference type="PROSITE" id="PS50887">
    <property type="entry name" value="GGDEF"/>
    <property type="match status" value="1"/>
</dbReference>
<dbReference type="Gene3D" id="3.20.20.450">
    <property type="entry name" value="EAL domain"/>
    <property type="match status" value="1"/>
</dbReference>
<dbReference type="EMBL" id="UOGF01000018">
    <property type="protein sequence ID" value="VAX26864.1"/>
    <property type="molecule type" value="Genomic_DNA"/>
</dbReference>
<dbReference type="SMART" id="SM00052">
    <property type="entry name" value="EAL"/>
    <property type="match status" value="1"/>
</dbReference>
<dbReference type="InterPro" id="IPR035919">
    <property type="entry name" value="EAL_sf"/>
</dbReference>
<feature type="transmembrane region" description="Helical" evidence="1">
    <location>
        <begin position="6"/>
        <end position="30"/>
    </location>
</feature>
<dbReference type="SUPFAM" id="SSF55785">
    <property type="entry name" value="PYP-like sensor domain (PAS domain)"/>
    <property type="match status" value="1"/>
</dbReference>
<dbReference type="Pfam" id="PF00990">
    <property type="entry name" value="GGDEF"/>
    <property type="match status" value="1"/>
</dbReference>
<dbReference type="InterPro" id="IPR035965">
    <property type="entry name" value="PAS-like_dom_sf"/>
</dbReference>
<dbReference type="InterPro" id="IPR000160">
    <property type="entry name" value="GGDEF_dom"/>
</dbReference>
<gene>
    <name evidence="5" type="ORF">MNBD_NITROSPIRAE01-820</name>
</gene>
<dbReference type="InterPro" id="IPR007890">
    <property type="entry name" value="CHASE2"/>
</dbReference>
<feature type="transmembrane region" description="Helical" evidence="1">
    <location>
        <begin position="331"/>
        <end position="352"/>
    </location>
</feature>
<dbReference type="CDD" id="cd01948">
    <property type="entry name" value="EAL"/>
    <property type="match status" value="1"/>
</dbReference>
<dbReference type="Pfam" id="PF05226">
    <property type="entry name" value="CHASE2"/>
    <property type="match status" value="1"/>
</dbReference>
<dbReference type="InterPro" id="IPR029787">
    <property type="entry name" value="Nucleotide_cyclase"/>
</dbReference>
<dbReference type="SUPFAM" id="SSF141868">
    <property type="entry name" value="EAL domain-like"/>
    <property type="match status" value="1"/>
</dbReference>
<dbReference type="NCBIfam" id="TIGR00229">
    <property type="entry name" value="sensory_box"/>
    <property type="match status" value="1"/>
</dbReference>
<dbReference type="Pfam" id="PF00563">
    <property type="entry name" value="EAL"/>
    <property type="match status" value="1"/>
</dbReference>
<dbReference type="PROSITE" id="PS50112">
    <property type="entry name" value="PAS"/>
    <property type="match status" value="1"/>
</dbReference>
<dbReference type="NCBIfam" id="TIGR00254">
    <property type="entry name" value="GGDEF"/>
    <property type="match status" value="1"/>
</dbReference>
<dbReference type="FunFam" id="3.20.20.450:FF:000001">
    <property type="entry name" value="Cyclic di-GMP phosphodiesterase yahA"/>
    <property type="match status" value="1"/>
</dbReference>
<evidence type="ECO:0000313" key="5">
    <source>
        <dbReference type="EMBL" id="VAX26864.1"/>
    </source>
</evidence>
<evidence type="ECO:0000256" key="1">
    <source>
        <dbReference type="SAM" id="Phobius"/>
    </source>
</evidence>
<name>A0A3B1CSH8_9ZZZZ</name>
<feature type="transmembrane region" description="Helical" evidence="1">
    <location>
        <begin position="304"/>
        <end position="325"/>
    </location>
</feature>
<organism evidence="5">
    <name type="scientific">hydrothermal vent metagenome</name>
    <dbReference type="NCBI Taxonomy" id="652676"/>
    <lineage>
        <taxon>unclassified sequences</taxon>
        <taxon>metagenomes</taxon>
        <taxon>ecological metagenomes</taxon>
    </lineage>
</organism>
<evidence type="ECO:0000259" key="4">
    <source>
        <dbReference type="PROSITE" id="PS50887"/>
    </source>
</evidence>
<sequence length="950" mass="105185">MKIDRQAFYLFLQKTVFLFLLSGITLGLLYDDSLKRWDNLFYDGLIRLMGRPAPEDVVMIGIDDLSLNELGRWPWSRRRHAKLIDVLSGAGAKVIGFDILFSEADAADPEGDRLFAAAMRKSKRVVLPVASERLSAIGITEILPLPMFTEAAAALGHVEISLDGDGIQRGLFLKAGLSTAHWFAFSVSILQQSEGFSFPSVPSVLEETKVGSPYTWTGAYPVLISFSGPPGHFKEIAYADVIAGRISSEQIRDKTILVGITASGLSPRISTPVSGESQQMSGVELHANILHALRSGLHFQRIGFIAHLLITLLFVLSPVAFYYYFSPRAAFAATCIVVLMTLTLSGLSLSVFNLWVPPAVSLVVVSLSAPLLSWIRLEGAAQALSLEKERAQVTLHSIGDAVITTDADGIVDYMNPVAETLTGYPFTLASGRPFNAVFHAIDETTGERVSYPVTECISSDNLLRLPESILLLSASGQEYILHVSVKPIYGETRMALGIAVAFSNVTYVRQVAQKLEFQATHDALTQLPNRYLLFDRLKHAIRKAQRHQKQVALLFLDLDDFKKVNDGYGHTMGDLLLIKVVERLRISGRAEDTIARLGGDEFVLVLENLKSETVIATVAQKILDALKPPFLLDNHDFFVGGSMGISLYPKDGDDPETLLKNADTAMYRAKEAGKNRFQFYTKDMNSRVVKRLLMEEDLRRAIKEGELQAYYQLLVGVLEKQVTGVECLLRWKHPKRGLISPAEFIPLAEETGLIIPIGEWVMRTACKQARHWRYLGFPISRVAVNLSPRQFLQKDLTETVARILEETKLPAHCLGLEITEGMIMKNVEGSVETLKSLKKMGVHLAIDDFGTGYSSLSYLKSFPIDHLKIDQSFVRDITTNANDAAISQAIIAMAHSMKLYVTAEGVETEAQAEFLKQNGCDEMQGFHYCRPAPHEIITQKLMVGGASRFM</sequence>
<feature type="domain" description="EAL" evidence="3">
    <location>
        <begin position="691"/>
        <end position="945"/>
    </location>
</feature>
<dbReference type="Gene3D" id="3.30.450.20">
    <property type="entry name" value="PAS domain"/>
    <property type="match status" value="1"/>
</dbReference>
<dbReference type="InterPro" id="IPR013656">
    <property type="entry name" value="PAS_4"/>
</dbReference>
<keyword evidence="1" id="KW-1133">Transmembrane helix</keyword>
<accession>A0A3B1CSH8</accession>
<feature type="domain" description="GGDEF" evidence="4">
    <location>
        <begin position="549"/>
        <end position="682"/>
    </location>
</feature>
<dbReference type="InterPro" id="IPR001633">
    <property type="entry name" value="EAL_dom"/>
</dbReference>
<dbReference type="PANTHER" id="PTHR44757:SF2">
    <property type="entry name" value="BIOFILM ARCHITECTURE MAINTENANCE PROTEIN MBAA"/>
    <property type="match status" value="1"/>
</dbReference>
<dbReference type="Pfam" id="PF08448">
    <property type="entry name" value="PAS_4"/>
    <property type="match status" value="1"/>
</dbReference>
<dbReference type="PANTHER" id="PTHR44757">
    <property type="entry name" value="DIGUANYLATE CYCLASE DGCP"/>
    <property type="match status" value="1"/>
</dbReference>
<dbReference type="SMART" id="SM00091">
    <property type="entry name" value="PAS"/>
    <property type="match status" value="1"/>
</dbReference>
<dbReference type="FunFam" id="3.30.70.270:FF:000001">
    <property type="entry name" value="Diguanylate cyclase domain protein"/>
    <property type="match status" value="1"/>
</dbReference>